<feature type="region of interest" description="Disordered" evidence="1">
    <location>
        <begin position="1"/>
        <end position="36"/>
    </location>
</feature>
<dbReference type="EMBL" id="KZ824420">
    <property type="protein sequence ID" value="RAL05546.1"/>
    <property type="molecule type" value="Genomic_DNA"/>
</dbReference>
<dbReference type="AlphaFoldDB" id="A0A395HD08"/>
<accession>A0A395HD08</accession>
<dbReference type="VEuPathDB" id="FungiDB:BO80DRAFT_396388"/>
<evidence type="ECO:0000313" key="3">
    <source>
        <dbReference type="EMBL" id="RAL05546.1"/>
    </source>
</evidence>
<dbReference type="GO" id="GO:0000294">
    <property type="term" value="P:nuclear-transcribed mRNA catabolic process, RNase MRP-dependent"/>
    <property type="evidence" value="ECO:0007669"/>
    <property type="project" value="TreeGrafter"/>
</dbReference>
<dbReference type="RefSeq" id="XP_025579873.1">
    <property type="nucleotide sequence ID" value="XM_025717343.1"/>
</dbReference>
<evidence type="ECO:0000256" key="1">
    <source>
        <dbReference type="SAM" id="MobiDB-lite"/>
    </source>
</evidence>
<dbReference type="GO" id="GO:0000171">
    <property type="term" value="F:ribonuclease MRP activity"/>
    <property type="evidence" value="ECO:0007669"/>
    <property type="project" value="TreeGrafter"/>
</dbReference>
<evidence type="ECO:0000259" key="2">
    <source>
        <dbReference type="Pfam" id="PF20976"/>
    </source>
</evidence>
<dbReference type="GeneID" id="37222208"/>
<dbReference type="Proteomes" id="UP000249402">
    <property type="component" value="Unassembled WGS sequence"/>
</dbReference>
<dbReference type="Pfam" id="PF20976">
    <property type="entry name" value="Pop8"/>
    <property type="match status" value="1"/>
</dbReference>
<keyword evidence="4" id="KW-1185">Reference proteome</keyword>
<dbReference type="OrthoDB" id="5530243at2759"/>
<name>A0A395HD08_9EURO</name>
<sequence>MATSTPLTNPTPPTTTTTTTKRKSSPSDSPSTPQTIHFTARTPTWTYLKLQLITHDITPTLDPLTARTYLSAALTQFLGLTGTAIPIDILKVFTEQRTPTLWTRVPRDDASAVVAALSSWIGGGASTNGGGDAAAGNVAWRVCAKGNYLGALVQGSGGELFVP</sequence>
<dbReference type="GO" id="GO:0000172">
    <property type="term" value="C:ribonuclease MRP complex"/>
    <property type="evidence" value="ECO:0007669"/>
    <property type="project" value="InterPro"/>
</dbReference>
<dbReference type="GO" id="GO:0034965">
    <property type="term" value="P:intronic box C/D snoRNA processing"/>
    <property type="evidence" value="ECO:0007669"/>
    <property type="project" value="TreeGrafter"/>
</dbReference>
<gene>
    <name evidence="3" type="ORF">BO80DRAFT_396388</name>
</gene>
<feature type="compositionally biased region" description="Low complexity" evidence="1">
    <location>
        <begin position="1"/>
        <end position="19"/>
    </location>
</feature>
<dbReference type="GO" id="GO:0005655">
    <property type="term" value="C:nucleolar ribonuclease P complex"/>
    <property type="evidence" value="ECO:0007669"/>
    <property type="project" value="InterPro"/>
</dbReference>
<reference evidence="3 4" key="1">
    <citation type="submission" date="2018-02" db="EMBL/GenBank/DDBJ databases">
        <title>The genomes of Aspergillus section Nigri reveals drivers in fungal speciation.</title>
        <authorList>
            <consortium name="DOE Joint Genome Institute"/>
            <person name="Vesth T.C."/>
            <person name="Nybo J."/>
            <person name="Theobald S."/>
            <person name="Brandl J."/>
            <person name="Frisvad J.C."/>
            <person name="Nielsen K.F."/>
            <person name="Lyhne E.K."/>
            <person name="Kogle M.E."/>
            <person name="Kuo A."/>
            <person name="Riley R."/>
            <person name="Clum A."/>
            <person name="Nolan M."/>
            <person name="Lipzen A."/>
            <person name="Salamov A."/>
            <person name="Henrissat B."/>
            <person name="Wiebenga A."/>
            <person name="De vries R.P."/>
            <person name="Grigoriev I.V."/>
            <person name="Mortensen U.H."/>
            <person name="Andersen M.R."/>
            <person name="Baker S.E."/>
        </authorList>
    </citation>
    <scope>NUCLEOTIDE SEQUENCE [LARGE SCALE GENOMIC DNA]</scope>
    <source>
        <strain evidence="3 4">CBS 121593</strain>
    </source>
</reference>
<proteinExistence type="predicted"/>
<organism evidence="3 4">
    <name type="scientific">Aspergillus ibericus CBS 121593</name>
    <dbReference type="NCBI Taxonomy" id="1448316"/>
    <lineage>
        <taxon>Eukaryota</taxon>
        <taxon>Fungi</taxon>
        <taxon>Dikarya</taxon>
        <taxon>Ascomycota</taxon>
        <taxon>Pezizomycotina</taxon>
        <taxon>Eurotiomycetes</taxon>
        <taxon>Eurotiomycetidae</taxon>
        <taxon>Eurotiales</taxon>
        <taxon>Aspergillaceae</taxon>
        <taxon>Aspergillus</taxon>
        <taxon>Aspergillus subgen. Circumdati</taxon>
    </lineage>
</organism>
<dbReference type="InterPro" id="IPR020347">
    <property type="entry name" value="Pop8"/>
</dbReference>
<dbReference type="PANTHER" id="PTHR28173:SF1">
    <property type="entry name" value="RIBONUCLEASES P_MRP PROTEIN SUBUNIT POP8"/>
    <property type="match status" value="1"/>
</dbReference>
<protein>
    <recommendedName>
        <fullName evidence="2">Ribonucleases P/MRP subunit Pop8-like domain-containing protein</fullName>
    </recommendedName>
</protein>
<feature type="domain" description="Ribonucleases P/MRP subunit Pop8-like" evidence="2">
    <location>
        <begin position="45"/>
        <end position="120"/>
    </location>
</feature>
<evidence type="ECO:0000313" key="4">
    <source>
        <dbReference type="Proteomes" id="UP000249402"/>
    </source>
</evidence>
<dbReference type="PANTHER" id="PTHR28173">
    <property type="entry name" value="RIBONUCLEASES P/MRP PROTEIN SUBUNIT POP8"/>
    <property type="match status" value="1"/>
</dbReference>
<dbReference type="InterPro" id="IPR049128">
    <property type="entry name" value="Pop8-like_dom"/>
</dbReference>
<dbReference type="STRING" id="1448316.A0A395HD08"/>
<dbReference type="GO" id="GO:0004526">
    <property type="term" value="F:ribonuclease P activity"/>
    <property type="evidence" value="ECO:0007669"/>
    <property type="project" value="TreeGrafter"/>
</dbReference>
<feature type="compositionally biased region" description="Low complexity" evidence="1">
    <location>
        <begin position="26"/>
        <end position="35"/>
    </location>
</feature>
<dbReference type="GO" id="GO:0008033">
    <property type="term" value="P:tRNA processing"/>
    <property type="evidence" value="ECO:0007669"/>
    <property type="project" value="InterPro"/>
</dbReference>